<dbReference type="PANTHER" id="PTHR43377:SF1">
    <property type="entry name" value="BILIVERDIN REDUCTASE A"/>
    <property type="match status" value="1"/>
</dbReference>
<dbReference type="EMBL" id="FO203512">
    <property type="protein sequence ID" value="CCK76650.1"/>
    <property type="molecule type" value="Genomic_DNA"/>
</dbReference>
<dbReference type="InterPro" id="IPR000683">
    <property type="entry name" value="Gfo/Idh/MocA-like_OxRdtase_N"/>
</dbReference>
<dbReference type="SUPFAM" id="SSF51735">
    <property type="entry name" value="NAD(P)-binding Rossmann-fold domains"/>
    <property type="match status" value="1"/>
</dbReference>
<dbReference type="InterPro" id="IPR051450">
    <property type="entry name" value="Gfo/Idh/MocA_Oxidoreductases"/>
</dbReference>
<feature type="domain" description="Gfo/Idh/MocA-like oxidoreductase N-terminal" evidence="1">
    <location>
        <begin position="7"/>
        <end position="124"/>
    </location>
</feature>
<dbReference type="Pfam" id="PF01408">
    <property type="entry name" value="GFO_IDH_MocA"/>
    <property type="match status" value="1"/>
</dbReference>
<dbReference type="Gene3D" id="3.40.50.720">
    <property type="entry name" value="NAD(P)-binding Rossmann-like Domain"/>
    <property type="match status" value="1"/>
</dbReference>
<evidence type="ECO:0000313" key="2">
    <source>
        <dbReference type="EMBL" id="CCK76650.1"/>
    </source>
</evidence>
<dbReference type="AlphaFoldDB" id="R4YP58"/>
<proteinExistence type="predicted"/>
<evidence type="ECO:0000259" key="1">
    <source>
        <dbReference type="Pfam" id="PF01408"/>
    </source>
</evidence>
<dbReference type="GO" id="GO:0000166">
    <property type="term" value="F:nucleotide binding"/>
    <property type="evidence" value="ECO:0007669"/>
    <property type="project" value="InterPro"/>
</dbReference>
<dbReference type="PANTHER" id="PTHR43377">
    <property type="entry name" value="BILIVERDIN REDUCTASE A"/>
    <property type="match status" value="1"/>
</dbReference>
<protein>
    <recommendedName>
        <fullName evidence="1">Gfo/Idh/MocA-like oxidoreductase N-terminal domain-containing protein</fullName>
    </recommendedName>
</protein>
<gene>
    <name evidence="2" type="ORF">OLEAN_C24740</name>
</gene>
<reference evidence="2 3" key="1">
    <citation type="journal article" date="2013" name="Nat. Commun.">
        <title>Genome sequence and functional genomic analysis of the oil-degrading bacterium Oleispira antarctica.</title>
        <authorList>
            <person name="Kube M."/>
            <person name="Chernikova T.N."/>
            <person name="Al-Ramahi Y."/>
            <person name="Beloqui A."/>
            <person name="Lopez-Cortez N."/>
            <person name="Guazzaroni M.E."/>
            <person name="Heipieper H.J."/>
            <person name="Klages S."/>
            <person name="Kotsyurbenko O.R."/>
            <person name="Langer I."/>
            <person name="Nechitaylo T.Y."/>
            <person name="Lunsdorf H."/>
            <person name="Fernandez M."/>
            <person name="Juarez S."/>
            <person name="Ciordia S."/>
            <person name="Singer A."/>
            <person name="Kagan O."/>
            <person name="Egorova O."/>
            <person name="Petit P.A."/>
            <person name="Stogios P."/>
            <person name="Kim Y."/>
            <person name="Tchigvintsev A."/>
            <person name="Flick R."/>
            <person name="Denaro R."/>
            <person name="Genovese M."/>
            <person name="Albar J.P."/>
            <person name="Reva O.N."/>
            <person name="Martinez-Gomariz M."/>
            <person name="Tran H."/>
            <person name="Ferrer M."/>
            <person name="Savchenko A."/>
            <person name="Yakunin A.F."/>
            <person name="Yakimov M.M."/>
            <person name="Golyshina O.V."/>
            <person name="Reinhardt R."/>
            <person name="Golyshin P.N."/>
        </authorList>
    </citation>
    <scope>NUCLEOTIDE SEQUENCE [LARGE SCALE GENOMIC DNA]</scope>
</reference>
<dbReference type="InterPro" id="IPR036291">
    <property type="entry name" value="NAD(P)-bd_dom_sf"/>
</dbReference>
<dbReference type="HOGENOM" id="CLU_024756_0_0_6"/>
<keyword evidence="3" id="KW-1185">Reference proteome</keyword>
<evidence type="ECO:0000313" key="3">
    <source>
        <dbReference type="Proteomes" id="UP000032749"/>
    </source>
</evidence>
<dbReference type="Proteomes" id="UP000032749">
    <property type="component" value="Chromosome"/>
</dbReference>
<sequence>MKETIANIILIGCGPHANRIYLPILKQLEQEGKANLCLIIELESKKEEVFNRLEKFSIAPELLFIESFKNSLPTDLEDYLTDYIESNNINGVIIATEPLVHKPYASFMLDAGINILMDKPITTRENVVTCIDSAKLILADYEYLLERYNSSCGNNVFIVNTQRRFHPGFRFAINLIKEVSNITNCPITSIQAYHCDGQWRFPNEIVSQKYHPYCTGYGKASHSGYHIFDIINCLYSSSISNMKCADSMEVVSSFVQPDGFIKQVGEEDYKNILPEIDNGNTNIWPTENEIKDFSNYGELDLSSIITLKKENINVANFSINLIHNGFSMRTWVQPGTDLYKGNGRVKHESYNIQQGPFQNVQIHSYQSNDNHDGMTCLDGDLGGNNHFDIIVYRNPLIASTKKSMEFYNINDILKQMEQGTTKEVLTESVKYKVVRDFISYINGTLSREDIKSHLDEHLFSVQIMSSIYQSHIKRTQSEDCIVKTKIFE</sequence>
<dbReference type="STRING" id="698738.OLEAN_C24740"/>
<accession>R4YP58</accession>
<dbReference type="PATRIC" id="fig|698738.3.peg.2561"/>
<dbReference type="KEGG" id="oai:OLEAN_C24740"/>
<name>R4YP58_OLEAN</name>
<organism evidence="2 3">
    <name type="scientific">Oleispira antarctica RB-8</name>
    <dbReference type="NCBI Taxonomy" id="698738"/>
    <lineage>
        <taxon>Bacteria</taxon>
        <taxon>Pseudomonadati</taxon>
        <taxon>Pseudomonadota</taxon>
        <taxon>Gammaproteobacteria</taxon>
        <taxon>Oceanospirillales</taxon>
        <taxon>Oceanospirillaceae</taxon>
        <taxon>Oleispira</taxon>
    </lineage>
</organism>